<dbReference type="Pfam" id="PF13240">
    <property type="entry name" value="Zn_Ribbon_1"/>
    <property type="match status" value="1"/>
</dbReference>
<organism evidence="2 3">
    <name type="scientific">Clostridium scindens (strain JCM 10418 / VPI 12708)</name>
    <dbReference type="NCBI Taxonomy" id="29347"/>
    <lineage>
        <taxon>Bacteria</taxon>
        <taxon>Bacillati</taxon>
        <taxon>Bacillota</taxon>
        <taxon>Clostridia</taxon>
        <taxon>Lachnospirales</taxon>
        <taxon>Lachnospiraceae</taxon>
    </lineage>
</organism>
<dbReference type="GO" id="GO:0043130">
    <property type="term" value="F:ubiquitin binding"/>
    <property type="evidence" value="ECO:0007669"/>
    <property type="project" value="InterPro"/>
</dbReference>
<evidence type="ECO:0000313" key="3">
    <source>
        <dbReference type="Proteomes" id="UP000462363"/>
    </source>
</evidence>
<protein>
    <submittedName>
        <fullName evidence="2">Zinc-ribbon domain-containing protein</fullName>
    </submittedName>
</protein>
<dbReference type="RefSeq" id="WP_022317838.1">
    <property type="nucleotide sequence ID" value="NZ_CAMAAA010000062.1"/>
</dbReference>
<evidence type="ECO:0000259" key="1">
    <source>
        <dbReference type="PROSITE" id="PS51495"/>
    </source>
</evidence>
<dbReference type="EMBL" id="VUMB01000025">
    <property type="protein sequence ID" value="MSS41086.1"/>
    <property type="molecule type" value="Genomic_DNA"/>
</dbReference>
<comment type="caution">
    <text evidence="2">The sequence shown here is derived from an EMBL/GenBank/DDBJ whole genome shotgun (WGS) entry which is preliminary data.</text>
</comment>
<evidence type="ECO:0000313" key="2">
    <source>
        <dbReference type="EMBL" id="MSS41086.1"/>
    </source>
</evidence>
<dbReference type="PROSITE" id="PS51495">
    <property type="entry name" value="GLUE"/>
    <property type="match status" value="1"/>
</dbReference>
<dbReference type="InterPro" id="IPR021648">
    <property type="entry name" value="GLUE_dom"/>
</dbReference>
<sequence>MDNLMKEEREIFKGAANMQYQKGPASVLGYNKGGHLTLTNQRLIFIAHAMNIGQKEYYIPLSEIKYAQNGFHILTPTPNMIKIECNNGEMYKFVVKGKEKETWKKLIMQYALEVKQKKTVELNDNVSVKFCSNCGNEILTNTKFCGNCGTQIQQ</sequence>
<proteinExistence type="predicted"/>
<dbReference type="InterPro" id="IPR026870">
    <property type="entry name" value="Zinc_ribbon_dom"/>
</dbReference>
<dbReference type="Proteomes" id="UP000462363">
    <property type="component" value="Unassembled WGS sequence"/>
</dbReference>
<reference evidence="2 3" key="1">
    <citation type="submission" date="2019-08" db="EMBL/GenBank/DDBJ databases">
        <title>In-depth cultivation of the pig gut microbiome towards novel bacterial diversity and tailored functional studies.</title>
        <authorList>
            <person name="Wylensek D."/>
            <person name="Hitch T.C.A."/>
            <person name="Clavel T."/>
        </authorList>
    </citation>
    <scope>NUCLEOTIDE SEQUENCE [LARGE SCALE GENOMIC DNA]</scope>
    <source>
        <strain evidence="2 3">BL-389-WT-3D</strain>
    </source>
</reference>
<name>A0A844F7G7_CLOSV</name>
<accession>A0A844F7G7</accession>
<dbReference type="AlphaFoldDB" id="A0A844F7G7"/>
<gene>
    <name evidence="2" type="ORF">FYJ37_12180</name>
</gene>
<feature type="domain" description="GLUE N-terminal" evidence="1">
    <location>
        <begin position="1"/>
        <end position="154"/>
    </location>
</feature>
<dbReference type="GO" id="GO:0032266">
    <property type="term" value="F:phosphatidylinositol-3-phosphate binding"/>
    <property type="evidence" value="ECO:0007669"/>
    <property type="project" value="InterPro"/>
</dbReference>